<keyword evidence="3" id="KW-1185">Reference proteome</keyword>
<dbReference type="Proteomes" id="UP000245048">
    <property type="component" value="Unassembled WGS sequence"/>
</dbReference>
<dbReference type="PANTHER" id="PTHR46637:SF1">
    <property type="entry name" value="BLL5188 PROTEIN"/>
    <property type="match status" value="1"/>
</dbReference>
<gene>
    <name evidence="2" type="ORF">CR165_16400</name>
</gene>
<dbReference type="EMBL" id="PDOA01000011">
    <property type="protein sequence ID" value="PWC27870.1"/>
    <property type="molecule type" value="Genomic_DNA"/>
</dbReference>
<protein>
    <submittedName>
        <fullName evidence="2">IS5/IS1182 family transposase</fullName>
    </submittedName>
</protein>
<organism evidence="2 3">
    <name type="scientific">Teichococcus aestuarii</name>
    <dbReference type="NCBI Taxonomy" id="568898"/>
    <lineage>
        <taxon>Bacteria</taxon>
        <taxon>Pseudomonadati</taxon>
        <taxon>Pseudomonadota</taxon>
        <taxon>Alphaproteobacteria</taxon>
        <taxon>Acetobacterales</taxon>
        <taxon>Roseomonadaceae</taxon>
        <taxon>Roseomonas</taxon>
    </lineage>
</organism>
<dbReference type="AlphaFoldDB" id="A0A2U1V1U3"/>
<evidence type="ECO:0000313" key="3">
    <source>
        <dbReference type="Proteomes" id="UP000245048"/>
    </source>
</evidence>
<reference evidence="3" key="1">
    <citation type="submission" date="2017-10" db="EMBL/GenBank/DDBJ databases">
        <authorList>
            <person name="Toshchakov S.V."/>
            <person name="Goeva M.A."/>
        </authorList>
    </citation>
    <scope>NUCLEOTIDE SEQUENCE [LARGE SCALE GENOMIC DNA]</scope>
    <source>
        <strain evidence="3">JR1/69-1-13</strain>
    </source>
</reference>
<dbReference type="PANTHER" id="PTHR46637">
    <property type="entry name" value="TIS1421-TRANSPOSASE PROTEIN A"/>
    <property type="match status" value="1"/>
</dbReference>
<dbReference type="InterPro" id="IPR025161">
    <property type="entry name" value="IS402-like_dom"/>
</dbReference>
<evidence type="ECO:0000313" key="2">
    <source>
        <dbReference type="EMBL" id="PWC27870.1"/>
    </source>
</evidence>
<dbReference type="RefSeq" id="WP_109518021.1">
    <property type="nucleotide sequence ID" value="NZ_PDOA01000011.1"/>
</dbReference>
<evidence type="ECO:0000259" key="1">
    <source>
        <dbReference type="Pfam" id="PF13340"/>
    </source>
</evidence>
<sequence length="188" mass="20804">MSRLTPPAPWTPLSDAAWAALQPFLPALSPQGRRLADPRARLDAIFHLAHLPGAAWKHLPERFGRPDTVARFFRRLTHAGFWHALLRALAKAPPGHPLRALEYAICRACRRTARLGGLPLLRLIRRLGLRSALGAPPWLLPDPLLSETLHRLPLGPRPGAAVLRSLGRLLRDAAGRARIPRSVRLGWA</sequence>
<feature type="domain" description="Insertion element IS402-like" evidence="1">
    <location>
        <begin position="13"/>
        <end position="85"/>
    </location>
</feature>
<dbReference type="Pfam" id="PF13340">
    <property type="entry name" value="DUF4096"/>
    <property type="match status" value="1"/>
</dbReference>
<dbReference type="InterPro" id="IPR052909">
    <property type="entry name" value="Transposase_6_like"/>
</dbReference>
<dbReference type="OrthoDB" id="7263379at2"/>
<comment type="caution">
    <text evidence="2">The sequence shown here is derived from an EMBL/GenBank/DDBJ whole genome shotgun (WGS) entry which is preliminary data.</text>
</comment>
<accession>A0A2U1V1U3</accession>
<name>A0A2U1V1U3_9PROT</name>
<proteinExistence type="predicted"/>